<protein>
    <submittedName>
        <fullName evidence="1">Uncharacterized protein</fullName>
    </submittedName>
</protein>
<dbReference type="EMBL" id="MU117984">
    <property type="protein sequence ID" value="KAF9650484.1"/>
    <property type="molecule type" value="Genomic_DNA"/>
</dbReference>
<proteinExistence type="predicted"/>
<comment type="caution">
    <text evidence="1">The sequence shown here is derived from an EMBL/GenBank/DDBJ whole genome shotgun (WGS) entry which is preliminary data.</text>
</comment>
<reference evidence="1" key="2">
    <citation type="journal article" date="2020" name="Nat. Commun.">
        <title>Large-scale genome sequencing of mycorrhizal fungi provides insights into the early evolution of symbiotic traits.</title>
        <authorList>
            <person name="Miyauchi S."/>
            <person name="Kiss E."/>
            <person name="Kuo A."/>
            <person name="Drula E."/>
            <person name="Kohler A."/>
            <person name="Sanchez-Garcia M."/>
            <person name="Morin E."/>
            <person name="Andreopoulos B."/>
            <person name="Barry K.W."/>
            <person name="Bonito G."/>
            <person name="Buee M."/>
            <person name="Carver A."/>
            <person name="Chen C."/>
            <person name="Cichocki N."/>
            <person name="Clum A."/>
            <person name="Culley D."/>
            <person name="Crous P.W."/>
            <person name="Fauchery L."/>
            <person name="Girlanda M."/>
            <person name="Hayes R.D."/>
            <person name="Keri Z."/>
            <person name="LaButti K."/>
            <person name="Lipzen A."/>
            <person name="Lombard V."/>
            <person name="Magnuson J."/>
            <person name="Maillard F."/>
            <person name="Murat C."/>
            <person name="Nolan M."/>
            <person name="Ohm R.A."/>
            <person name="Pangilinan J."/>
            <person name="Pereira M.F."/>
            <person name="Perotto S."/>
            <person name="Peter M."/>
            <person name="Pfister S."/>
            <person name="Riley R."/>
            <person name="Sitrit Y."/>
            <person name="Stielow J.B."/>
            <person name="Szollosi G."/>
            <person name="Zifcakova L."/>
            <person name="Stursova M."/>
            <person name="Spatafora J.W."/>
            <person name="Tedersoo L."/>
            <person name="Vaario L.M."/>
            <person name="Yamada A."/>
            <person name="Yan M."/>
            <person name="Wang P."/>
            <person name="Xu J."/>
            <person name="Bruns T."/>
            <person name="Baldrian P."/>
            <person name="Vilgalys R."/>
            <person name="Dunand C."/>
            <person name="Henrissat B."/>
            <person name="Grigoriev I.V."/>
            <person name="Hibbett D."/>
            <person name="Nagy L.G."/>
            <person name="Martin F.M."/>
        </authorList>
    </citation>
    <scope>NUCLEOTIDE SEQUENCE</scope>
    <source>
        <strain evidence="1">P2</strain>
    </source>
</reference>
<sequence>MVDSSICPDMSTILLSVFISPECLTSVWAGEPLPWIGVTMLGGYTHTQPDSCRADLLAIIFQSHHPHPLSIPFSCLPNLFQTRLGPVAESKTSRGTRPPASWSGVASISITLASTFPSPWSCYLLYQNQYLKSWRKDEPVNRLQSIWISFDTSRPSLPIPSRILYTLQLLLYFSNWGEGGGQKASTFSY</sequence>
<evidence type="ECO:0000313" key="1">
    <source>
        <dbReference type="EMBL" id="KAF9650484.1"/>
    </source>
</evidence>
<gene>
    <name evidence="1" type="ORF">BDM02DRAFT_1379534</name>
</gene>
<reference evidence="1" key="1">
    <citation type="submission" date="2019-10" db="EMBL/GenBank/DDBJ databases">
        <authorList>
            <consortium name="DOE Joint Genome Institute"/>
            <person name="Kuo A."/>
            <person name="Miyauchi S."/>
            <person name="Kiss E."/>
            <person name="Drula E."/>
            <person name="Kohler A."/>
            <person name="Sanchez-Garcia M."/>
            <person name="Andreopoulos B."/>
            <person name="Barry K.W."/>
            <person name="Bonito G."/>
            <person name="Buee M."/>
            <person name="Carver A."/>
            <person name="Chen C."/>
            <person name="Cichocki N."/>
            <person name="Clum A."/>
            <person name="Culley D."/>
            <person name="Crous P.W."/>
            <person name="Fauchery L."/>
            <person name="Girlanda M."/>
            <person name="Hayes R."/>
            <person name="Keri Z."/>
            <person name="Labutti K."/>
            <person name="Lipzen A."/>
            <person name="Lombard V."/>
            <person name="Magnuson J."/>
            <person name="Maillard F."/>
            <person name="Morin E."/>
            <person name="Murat C."/>
            <person name="Nolan M."/>
            <person name="Ohm R."/>
            <person name="Pangilinan J."/>
            <person name="Pereira M."/>
            <person name="Perotto S."/>
            <person name="Peter M."/>
            <person name="Riley R."/>
            <person name="Sitrit Y."/>
            <person name="Stielow B."/>
            <person name="Szollosi G."/>
            <person name="Zifcakova L."/>
            <person name="Stursova M."/>
            <person name="Spatafora J.W."/>
            <person name="Tedersoo L."/>
            <person name="Vaario L.-M."/>
            <person name="Yamada A."/>
            <person name="Yan M."/>
            <person name="Wang P."/>
            <person name="Xu J."/>
            <person name="Bruns T."/>
            <person name="Baldrian P."/>
            <person name="Vilgalys R."/>
            <person name="Henrissat B."/>
            <person name="Grigoriev I.V."/>
            <person name="Hibbett D."/>
            <person name="Nagy L.G."/>
            <person name="Martin F.M."/>
        </authorList>
    </citation>
    <scope>NUCLEOTIDE SEQUENCE</scope>
    <source>
        <strain evidence="1">P2</strain>
    </source>
</reference>
<dbReference type="Proteomes" id="UP000886501">
    <property type="component" value="Unassembled WGS sequence"/>
</dbReference>
<organism evidence="1 2">
    <name type="scientific">Thelephora ganbajun</name>
    <name type="common">Ganba fungus</name>
    <dbReference type="NCBI Taxonomy" id="370292"/>
    <lineage>
        <taxon>Eukaryota</taxon>
        <taxon>Fungi</taxon>
        <taxon>Dikarya</taxon>
        <taxon>Basidiomycota</taxon>
        <taxon>Agaricomycotina</taxon>
        <taxon>Agaricomycetes</taxon>
        <taxon>Thelephorales</taxon>
        <taxon>Thelephoraceae</taxon>
        <taxon>Thelephora</taxon>
    </lineage>
</organism>
<accession>A0ACB6ZLT3</accession>
<keyword evidence="2" id="KW-1185">Reference proteome</keyword>
<name>A0ACB6ZLT3_THEGA</name>
<evidence type="ECO:0000313" key="2">
    <source>
        <dbReference type="Proteomes" id="UP000886501"/>
    </source>
</evidence>